<dbReference type="NCBIfam" id="TIGR02867">
    <property type="entry name" value="spore_II_P"/>
    <property type="match status" value="1"/>
</dbReference>
<keyword evidence="1" id="KW-0472">Membrane</keyword>
<keyword evidence="1" id="KW-1133">Transmembrane helix</keyword>
<reference evidence="2 3" key="1">
    <citation type="submission" date="2016-10" db="EMBL/GenBank/DDBJ databases">
        <authorList>
            <person name="de Groot N.N."/>
        </authorList>
    </citation>
    <scope>NUCLEOTIDE SEQUENCE [LARGE SCALE GENOMIC DNA]</scope>
    <source>
        <strain evidence="2 3">DSM 569</strain>
    </source>
</reference>
<dbReference type="AlphaFoldDB" id="A0A1G7R7I9"/>
<dbReference type="RefSeq" id="WP_019907785.1">
    <property type="nucleotide sequence ID" value="NZ_FNBS01000041.1"/>
</dbReference>
<protein>
    <submittedName>
        <fullName evidence="2">Stage II sporulation protein P</fullName>
    </submittedName>
</protein>
<organism evidence="2 3">
    <name type="scientific">Thermoanaerobacter thermohydrosulfuricus</name>
    <name type="common">Clostridium thermohydrosulfuricum</name>
    <dbReference type="NCBI Taxonomy" id="1516"/>
    <lineage>
        <taxon>Bacteria</taxon>
        <taxon>Bacillati</taxon>
        <taxon>Bacillota</taxon>
        <taxon>Clostridia</taxon>
        <taxon>Thermoanaerobacterales</taxon>
        <taxon>Thermoanaerobacteraceae</taxon>
        <taxon>Thermoanaerobacter</taxon>
    </lineage>
</organism>
<dbReference type="Proteomes" id="UP000183404">
    <property type="component" value="Unassembled WGS sequence"/>
</dbReference>
<proteinExistence type="predicted"/>
<keyword evidence="1" id="KW-0812">Transmembrane</keyword>
<feature type="transmembrane region" description="Helical" evidence="1">
    <location>
        <begin position="325"/>
        <end position="347"/>
    </location>
</feature>
<gene>
    <name evidence="2" type="ORF">SAMN04244560_01732</name>
</gene>
<evidence type="ECO:0000313" key="2">
    <source>
        <dbReference type="EMBL" id="SDG06766.1"/>
    </source>
</evidence>
<dbReference type="Pfam" id="PF07454">
    <property type="entry name" value="SpoIIP"/>
    <property type="match status" value="1"/>
</dbReference>
<dbReference type="SUPFAM" id="SSF53187">
    <property type="entry name" value="Zn-dependent exopeptidases"/>
    <property type="match status" value="1"/>
</dbReference>
<sequence>MNKKKMNKVTILILLIIVFLSFAFSSYAEKQAELQPDYYTVYDAKTNKVLFRTAMEVYKGDRYLSGDNKLYEVFKVDKNENIAYAKYLRTEKLPDVNIEEISQAMAVAENTGEKRVAIYSTHSDESYLPSDGAASINGHGGIYKVDAALQKALEAKGVTVKVDRTLYLPHDAMAYSRSRTGAVKLLKDFKPDLLLDVHRDAVPFKEYIRKIAGKNATGVRIVLGRNNPNLKANQQLAYRIKAIADKTYPNMIKDVFFGQGDFNQDLTPNSLLLEFGTYSHTRERAEVSASLIADILTKALYGSDEQKQVGTVTKTQKPLPGQNKVAGTGIWVLIGVVVVSAVAFMFLSTGGREMYHKFSKATRKEFASYLGKFRRKKGDEP</sequence>
<accession>A0A1G7R7I9</accession>
<evidence type="ECO:0000256" key="1">
    <source>
        <dbReference type="SAM" id="Phobius"/>
    </source>
</evidence>
<dbReference type="InterPro" id="IPR010897">
    <property type="entry name" value="Spore_II_P"/>
</dbReference>
<evidence type="ECO:0000313" key="3">
    <source>
        <dbReference type="Proteomes" id="UP000183404"/>
    </source>
</evidence>
<name>A0A1G7R7I9_THETY</name>
<dbReference type="EMBL" id="FNBS01000041">
    <property type="protein sequence ID" value="SDG06766.1"/>
    <property type="molecule type" value="Genomic_DNA"/>
</dbReference>